<dbReference type="EMBL" id="GEBQ01005408">
    <property type="protein sequence ID" value="JAT34569.1"/>
    <property type="molecule type" value="Transcribed_RNA"/>
</dbReference>
<feature type="non-terminal residue" evidence="1">
    <location>
        <position position="1"/>
    </location>
</feature>
<feature type="non-terminal residue" evidence="1">
    <location>
        <position position="160"/>
    </location>
</feature>
<accession>A0A1B6MFA1</accession>
<dbReference type="AlphaFoldDB" id="A0A1B6MFA1"/>
<protein>
    <submittedName>
        <fullName evidence="1">Uncharacterized protein</fullName>
    </submittedName>
</protein>
<evidence type="ECO:0000313" key="1">
    <source>
        <dbReference type="EMBL" id="JAT34569.1"/>
    </source>
</evidence>
<name>A0A1B6MFA1_9HEMI</name>
<dbReference type="InterPro" id="IPR036591">
    <property type="entry name" value="YggU-like_sf"/>
</dbReference>
<dbReference type="Gene3D" id="3.30.1200.10">
    <property type="entry name" value="YggU-like"/>
    <property type="match status" value="1"/>
</dbReference>
<reference evidence="1" key="1">
    <citation type="submission" date="2015-11" db="EMBL/GenBank/DDBJ databases">
        <title>De novo transcriptome assembly of four potential Pierce s Disease insect vectors from Arizona vineyards.</title>
        <authorList>
            <person name="Tassone E.E."/>
        </authorList>
    </citation>
    <scope>NUCLEOTIDE SEQUENCE</scope>
</reference>
<dbReference type="SUPFAM" id="SSF69786">
    <property type="entry name" value="YggU-like"/>
    <property type="match status" value="1"/>
</dbReference>
<sequence>GLVYFTGLFISSTNTCDYNDTDSHYDKCKHFEKSLGDPNIFYDQEKRLVLKVHIYKGASNRLLDSGVNAVAVRLKYNQIDPGSLNQELVKYLSKVLNIPVNFFDVMEGDIKTKKLVKISETSIRPYDVIDRLVAALEQTAREEPGALAVTDPSATDLLES</sequence>
<organism evidence="1">
    <name type="scientific">Graphocephala atropunctata</name>
    <dbReference type="NCBI Taxonomy" id="36148"/>
    <lineage>
        <taxon>Eukaryota</taxon>
        <taxon>Metazoa</taxon>
        <taxon>Ecdysozoa</taxon>
        <taxon>Arthropoda</taxon>
        <taxon>Hexapoda</taxon>
        <taxon>Insecta</taxon>
        <taxon>Pterygota</taxon>
        <taxon>Neoptera</taxon>
        <taxon>Paraneoptera</taxon>
        <taxon>Hemiptera</taxon>
        <taxon>Auchenorrhyncha</taxon>
        <taxon>Membracoidea</taxon>
        <taxon>Cicadellidae</taxon>
        <taxon>Cicadellinae</taxon>
        <taxon>Cicadellini</taxon>
        <taxon>Graphocephala</taxon>
    </lineage>
</organism>
<gene>
    <name evidence="1" type="ORF">g.2155</name>
</gene>
<proteinExistence type="predicted"/>